<evidence type="ECO:0000259" key="8">
    <source>
        <dbReference type="Pfam" id="PF00933"/>
    </source>
</evidence>
<feature type="chain" id="PRO_5017660890" description="beta-N-acetylhexosaminidase" evidence="6">
    <location>
        <begin position="20"/>
        <end position="978"/>
    </location>
</feature>
<evidence type="ECO:0000313" key="9">
    <source>
        <dbReference type="EMBL" id="REE80487.1"/>
    </source>
</evidence>
<gene>
    <name evidence="9" type="ORF">BX611_2130</name>
</gene>
<keyword evidence="5" id="KW-0326">Glycosidase</keyword>
<dbReference type="InterPro" id="IPR050226">
    <property type="entry name" value="NagZ_Beta-hexosaminidase"/>
</dbReference>
<keyword evidence="6" id="KW-0732">Signal</keyword>
<dbReference type="PRINTS" id="PR00133">
    <property type="entry name" value="GLHYDRLASE3"/>
</dbReference>
<dbReference type="Gene3D" id="3.40.710.10">
    <property type="entry name" value="DD-peptidase/beta-lactamase superfamily"/>
    <property type="match status" value="1"/>
</dbReference>
<dbReference type="SUPFAM" id="SSF51445">
    <property type="entry name" value="(Trans)glycosidases"/>
    <property type="match status" value="1"/>
</dbReference>
<dbReference type="GO" id="GO:0004563">
    <property type="term" value="F:beta-N-acetylhexosaminidase activity"/>
    <property type="evidence" value="ECO:0007669"/>
    <property type="project" value="UniProtKB-EC"/>
</dbReference>
<dbReference type="SUPFAM" id="SSF56601">
    <property type="entry name" value="beta-lactamase/transpeptidase-like"/>
    <property type="match status" value="1"/>
</dbReference>
<dbReference type="Gene3D" id="3.40.50.1700">
    <property type="entry name" value="Glycoside hydrolase family 3 C-terminal domain"/>
    <property type="match status" value="1"/>
</dbReference>
<dbReference type="Gene3D" id="3.20.20.300">
    <property type="entry name" value="Glycoside hydrolase, family 3, N-terminal domain"/>
    <property type="match status" value="1"/>
</dbReference>
<dbReference type="PANTHER" id="PTHR30480:SF13">
    <property type="entry name" value="BETA-HEXOSAMINIDASE"/>
    <property type="match status" value="1"/>
</dbReference>
<dbReference type="InterPro" id="IPR001764">
    <property type="entry name" value="Glyco_hydro_3_N"/>
</dbReference>
<organism evidence="9 10">
    <name type="scientific">Lutibacter oceani</name>
    <dbReference type="NCBI Taxonomy" id="1853311"/>
    <lineage>
        <taxon>Bacteria</taxon>
        <taxon>Pseudomonadati</taxon>
        <taxon>Bacteroidota</taxon>
        <taxon>Flavobacteriia</taxon>
        <taxon>Flavobacteriales</taxon>
        <taxon>Flavobacteriaceae</taxon>
        <taxon>Lutibacter</taxon>
    </lineage>
</organism>
<dbReference type="InterPro" id="IPR001466">
    <property type="entry name" value="Beta-lactam-related"/>
</dbReference>
<dbReference type="OrthoDB" id="9805821at2"/>
<protein>
    <recommendedName>
        <fullName evidence="3">beta-N-acetylhexosaminidase</fullName>
        <ecNumber evidence="3">3.2.1.52</ecNumber>
    </recommendedName>
</protein>
<dbReference type="InterPro" id="IPR012338">
    <property type="entry name" value="Beta-lactam/transpept-like"/>
</dbReference>
<keyword evidence="4 9" id="KW-0378">Hydrolase</keyword>
<evidence type="ECO:0000313" key="10">
    <source>
        <dbReference type="Proteomes" id="UP000256429"/>
    </source>
</evidence>
<dbReference type="Pfam" id="PF00933">
    <property type="entry name" value="Glyco_hydro_3"/>
    <property type="match status" value="1"/>
</dbReference>
<comment type="catalytic activity">
    <reaction evidence="1">
        <text>Hydrolysis of terminal non-reducing N-acetyl-D-hexosamine residues in N-acetyl-beta-D-hexosaminides.</text>
        <dbReference type="EC" id="3.2.1.52"/>
    </reaction>
</comment>
<dbReference type="InterPro" id="IPR019800">
    <property type="entry name" value="Glyco_hydro_3_AS"/>
</dbReference>
<dbReference type="EMBL" id="QTTQ01000011">
    <property type="protein sequence ID" value="REE80487.1"/>
    <property type="molecule type" value="Genomic_DNA"/>
</dbReference>
<evidence type="ECO:0000256" key="5">
    <source>
        <dbReference type="ARBA" id="ARBA00023295"/>
    </source>
</evidence>
<dbReference type="InterPro" id="IPR036962">
    <property type="entry name" value="Glyco_hydro_3_N_sf"/>
</dbReference>
<evidence type="ECO:0000256" key="2">
    <source>
        <dbReference type="ARBA" id="ARBA00005336"/>
    </source>
</evidence>
<keyword evidence="10" id="KW-1185">Reference proteome</keyword>
<reference evidence="9 10" key="1">
    <citation type="submission" date="2018-08" db="EMBL/GenBank/DDBJ databases">
        <title>Genomic Encyclopedia of Type Strains, Phase III (KMG-III): the genomes of soil and plant-associated and newly described type strains.</title>
        <authorList>
            <person name="Whitman W."/>
        </authorList>
    </citation>
    <scope>NUCLEOTIDE SEQUENCE [LARGE SCALE GENOMIC DNA]</scope>
    <source>
        <strain evidence="9 10">325-5</strain>
    </source>
</reference>
<dbReference type="PANTHER" id="PTHR30480">
    <property type="entry name" value="BETA-HEXOSAMINIDASE-RELATED"/>
    <property type="match status" value="1"/>
</dbReference>
<dbReference type="RefSeq" id="WP_115880972.1">
    <property type="nucleotide sequence ID" value="NZ_QTTQ01000011.1"/>
</dbReference>
<dbReference type="EC" id="3.2.1.52" evidence="3"/>
<comment type="similarity">
    <text evidence="2">Belongs to the glycosyl hydrolase 3 family.</text>
</comment>
<dbReference type="PROSITE" id="PS00775">
    <property type="entry name" value="GLYCOSYL_HYDROL_F3"/>
    <property type="match status" value="1"/>
</dbReference>
<dbReference type="InterPro" id="IPR017853">
    <property type="entry name" value="GH"/>
</dbReference>
<dbReference type="GO" id="GO:0005975">
    <property type="term" value="P:carbohydrate metabolic process"/>
    <property type="evidence" value="ECO:0007669"/>
    <property type="project" value="InterPro"/>
</dbReference>
<feature type="domain" description="Beta-lactamase-related" evidence="7">
    <location>
        <begin position="598"/>
        <end position="951"/>
    </location>
</feature>
<evidence type="ECO:0000256" key="3">
    <source>
        <dbReference type="ARBA" id="ARBA00012663"/>
    </source>
</evidence>
<dbReference type="Pfam" id="PF00144">
    <property type="entry name" value="Beta-lactamase"/>
    <property type="match status" value="1"/>
</dbReference>
<evidence type="ECO:0000256" key="1">
    <source>
        <dbReference type="ARBA" id="ARBA00001231"/>
    </source>
</evidence>
<comment type="caution">
    <text evidence="9">The sequence shown here is derived from an EMBL/GenBank/DDBJ whole genome shotgun (WGS) entry which is preliminary data.</text>
</comment>
<dbReference type="AlphaFoldDB" id="A0A3D9RL50"/>
<feature type="domain" description="Glycoside hydrolase family 3 N-terminal" evidence="8">
    <location>
        <begin position="46"/>
        <end position="361"/>
    </location>
</feature>
<proteinExistence type="inferred from homology"/>
<dbReference type="Proteomes" id="UP000256429">
    <property type="component" value="Unassembled WGS sequence"/>
</dbReference>
<accession>A0A3D9RL50</accession>
<dbReference type="InterPro" id="IPR036881">
    <property type="entry name" value="Glyco_hydro_3_C_sf"/>
</dbReference>
<sequence length="978" mass="110557">MKKILIASIFLFLGTSSYAQQIDPLLTSDVEDQEKWVENIMNKLSLDEKIGQLFMIQAYSNKDKKHTAYVKKMIKKYHIGGLIFMQGTPEKQAELTNTYQATSKIPLLIGFDGEWGLNMRLKNSFRYPWNMTLGAVQNNKLIEQFGERLGEHCKRIGIHVNFAPVVDINTNPENPIIGNRSFGENKYNVTEKAIAFTNGMQSTGVLANAKHFPGHGDTSTDSHKTLPFLDFTLERLDSIELFPYKELFKINLASVMVAHLNVPSLEPKPGVPTSISYKVITELLKEKMGYNGLIFTDALNMKGAANYAKPGDIDLAAFLAGNDMLLIPEDVKAAVKKLKSALKKNLFTEEKLNQSVIKILKAKYWVGLNNFTPINEESIQEDIITIKDKLLYRSLMKEATTLVQNKEAIVPIKELSNTKIAYVKLGDSDNFAFTNTLKKYTQVDIISEENLTVLLQKLEPYSTVIIGYHKSNETPWKSFKMTEEELIWLEEISKNNNVILDVFASPYALLNIPDFKNINAILVSYQNSKVSQEISAQMIFGAIEIKGKLPVSINQVFPEGTGITTSNLMRLSYTIPEEVDMDSKLLSKIDSLTTMVVDSTMAPGGQVLVARYGKVVYHKSFGYQTYDKKQQVKLTDIYDLASVTKILGGLPMIMKSEEMGLFNLETTLGELLPYLKGSNKDTITMKEALSHVGKIKPWIPYYLETVDSISKVPFSNLYSTTKSDNFSIKVAENLFLINSYTDSIYKKIAEAPQRKTEGYKYSGLIFYLFKKYIKDTFHKEMDELNNENFYLPLGSKSLGYNPLKKISPTEIAPTEIDDYYRHQTLRGNVHDMGAAMMNGVSGNAGLFSNSNDVAKMMQMYLQKGFYGGKRYFESKTIDKFNQRYYENDSIRRGLGFDKPSLDPEIKASSKYASANSFGHSGFTGTFTWADPDNGILYVFLSNRVYPTMSNNKLGEKDMRSEIHNLIYKAIQKTNAYFN</sequence>
<evidence type="ECO:0000259" key="7">
    <source>
        <dbReference type="Pfam" id="PF00144"/>
    </source>
</evidence>
<evidence type="ECO:0000256" key="6">
    <source>
        <dbReference type="SAM" id="SignalP"/>
    </source>
</evidence>
<dbReference type="GO" id="GO:0009254">
    <property type="term" value="P:peptidoglycan turnover"/>
    <property type="evidence" value="ECO:0007669"/>
    <property type="project" value="TreeGrafter"/>
</dbReference>
<feature type="signal peptide" evidence="6">
    <location>
        <begin position="1"/>
        <end position="19"/>
    </location>
</feature>
<evidence type="ECO:0000256" key="4">
    <source>
        <dbReference type="ARBA" id="ARBA00022801"/>
    </source>
</evidence>
<name>A0A3D9RL50_9FLAO</name>